<proteinExistence type="inferred from homology"/>
<evidence type="ECO:0000256" key="1">
    <source>
        <dbReference type="ARBA" id="ARBA00006484"/>
    </source>
</evidence>
<dbReference type="AlphaFoldDB" id="A0A4V1LSS7"/>
<dbReference type="PANTHER" id="PTHR43115:SF4">
    <property type="entry name" value="DEHYDROGENASE_REDUCTASE SDR FAMILY MEMBER 11"/>
    <property type="match status" value="1"/>
</dbReference>
<dbReference type="FunFam" id="3.40.50.720:FF:000047">
    <property type="entry name" value="NADP-dependent L-serine/L-allo-threonine dehydrogenase"/>
    <property type="match status" value="1"/>
</dbReference>
<evidence type="ECO:0000313" key="4">
    <source>
        <dbReference type="EMBL" id="RXJ72738.1"/>
    </source>
</evidence>
<dbReference type="PROSITE" id="PS00061">
    <property type="entry name" value="ADH_SHORT"/>
    <property type="match status" value="1"/>
</dbReference>
<dbReference type="PANTHER" id="PTHR43115">
    <property type="entry name" value="DEHYDROGENASE/REDUCTASE SDR FAMILY MEMBER 11"/>
    <property type="match status" value="1"/>
</dbReference>
<keyword evidence="2" id="KW-0560">Oxidoreductase</keyword>
<sequence>MNDLQGRIVVITGASSGIGAETVKILAQHGAHLVIGARRVDRMDALVSELGNIEGQVIVKQTDVTKQADIDSLIRTALDKFGRIDVLINNAGLMPLSFLSQTKVDEWEQMIDVNLKGVLYGIAAVIGPMKLQQSGHIINIASIAGHSVFATGSVYCATKHAVRALSEGLRQEEPHIRTTVISPGAVDTELPNAISDKRIGAATQEMYQQAISATKVAESIAWTMAQPANVDVNEIVIRPVSQSQ</sequence>
<dbReference type="PRINTS" id="PR00081">
    <property type="entry name" value="GDHRDH"/>
</dbReference>
<dbReference type="InterPro" id="IPR002347">
    <property type="entry name" value="SDR_fam"/>
</dbReference>
<dbReference type="Pfam" id="PF00106">
    <property type="entry name" value="adh_short"/>
    <property type="match status" value="1"/>
</dbReference>
<dbReference type="InterPro" id="IPR020904">
    <property type="entry name" value="Sc_DH/Rdtase_CS"/>
</dbReference>
<dbReference type="InterPro" id="IPR036291">
    <property type="entry name" value="NAD(P)-bd_dom_sf"/>
</dbReference>
<dbReference type="PRINTS" id="PR00080">
    <property type="entry name" value="SDRFAMILY"/>
</dbReference>
<evidence type="ECO:0000313" key="5">
    <source>
        <dbReference type="Proteomes" id="UP000290287"/>
    </source>
</evidence>
<organism evidence="4 5">
    <name type="scientific">Veronia nyctiphanis</name>
    <dbReference type="NCBI Taxonomy" id="1278244"/>
    <lineage>
        <taxon>Bacteria</taxon>
        <taxon>Pseudomonadati</taxon>
        <taxon>Pseudomonadota</taxon>
        <taxon>Gammaproteobacteria</taxon>
        <taxon>Vibrionales</taxon>
        <taxon>Vibrionaceae</taxon>
        <taxon>Veronia</taxon>
    </lineage>
</organism>
<dbReference type="Gene3D" id="3.40.50.720">
    <property type="entry name" value="NAD(P)-binding Rossmann-like Domain"/>
    <property type="match status" value="1"/>
</dbReference>
<dbReference type="RefSeq" id="WP_129122786.1">
    <property type="nucleotide sequence ID" value="NZ_PEIB01000016.1"/>
</dbReference>
<reference evidence="4 5" key="1">
    <citation type="submission" date="2017-10" db="EMBL/GenBank/DDBJ databases">
        <title>Nyctiphanis sp. nov., isolated from the stomach of the euphausiid Nyctiphanes simplex (Hansen, 1911) in the Gulf of California.</title>
        <authorList>
            <person name="Gomez-Gil B."/>
            <person name="Aguilar-Mendez M."/>
            <person name="Lopez-Cortes A."/>
            <person name="Gomez-Gutierrez J."/>
            <person name="Roque A."/>
            <person name="Lang E."/>
            <person name="Gonzalez-Castillo A."/>
        </authorList>
    </citation>
    <scope>NUCLEOTIDE SEQUENCE [LARGE SCALE GENOMIC DNA]</scope>
    <source>
        <strain evidence="4 5">CAIM 600</strain>
    </source>
</reference>
<gene>
    <name evidence="4" type="ORF">CS022_13970</name>
</gene>
<comment type="similarity">
    <text evidence="1 3">Belongs to the short-chain dehydrogenases/reductases (SDR) family.</text>
</comment>
<dbReference type="OrthoDB" id="9810734at2"/>
<keyword evidence="5" id="KW-1185">Reference proteome</keyword>
<dbReference type="EMBL" id="PEIB01000016">
    <property type="protein sequence ID" value="RXJ72738.1"/>
    <property type="molecule type" value="Genomic_DNA"/>
</dbReference>
<evidence type="ECO:0000256" key="2">
    <source>
        <dbReference type="ARBA" id="ARBA00023002"/>
    </source>
</evidence>
<dbReference type="SUPFAM" id="SSF51735">
    <property type="entry name" value="NAD(P)-binding Rossmann-fold domains"/>
    <property type="match status" value="1"/>
</dbReference>
<dbReference type="Proteomes" id="UP000290287">
    <property type="component" value="Unassembled WGS sequence"/>
</dbReference>
<protein>
    <submittedName>
        <fullName evidence="4">Oxidoreductase</fullName>
    </submittedName>
</protein>
<name>A0A4V1LSS7_9GAMM</name>
<accession>A0A4V1LSS7</accession>
<dbReference type="GO" id="GO:0016616">
    <property type="term" value="F:oxidoreductase activity, acting on the CH-OH group of donors, NAD or NADP as acceptor"/>
    <property type="evidence" value="ECO:0007669"/>
    <property type="project" value="UniProtKB-ARBA"/>
</dbReference>
<evidence type="ECO:0000256" key="3">
    <source>
        <dbReference type="RuleBase" id="RU000363"/>
    </source>
</evidence>
<comment type="caution">
    <text evidence="4">The sequence shown here is derived from an EMBL/GenBank/DDBJ whole genome shotgun (WGS) entry which is preliminary data.</text>
</comment>